<keyword evidence="2 5" id="KW-0812">Transmembrane</keyword>
<evidence type="ECO:0000313" key="6">
    <source>
        <dbReference type="EMBL" id="MDB0579693.1"/>
    </source>
</evidence>
<evidence type="ECO:0000256" key="1">
    <source>
        <dbReference type="ARBA" id="ARBA00004141"/>
    </source>
</evidence>
<comment type="caution">
    <text evidence="6">The sequence shown here is derived from an EMBL/GenBank/DDBJ whole genome shotgun (WGS) entry which is preliminary data.</text>
</comment>
<dbReference type="Pfam" id="PF09685">
    <property type="entry name" value="MamF_MmsF"/>
    <property type="match status" value="1"/>
</dbReference>
<sequence>MNEGNMNGRNVDGEKVHVFDKSLVMVSFIVSAFTAVLGPLLIWVLKKDDDPATGEALRHVVNFGLSYTIYMFIAWLTSFILIGLIIGPIITIAFYVFLIIGAIQANDGKVYKPPFTLDIIK</sequence>
<evidence type="ECO:0000256" key="3">
    <source>
        <dbReference type="ARBA" id="ARBA00022989"/>
    </source>
</evidence>
<dbReference type="GeneID" id="77844454"/>
<accession>A0ABT4YGJ3</accession>
<evidence type="ECO:0000256" key="5">
    <source>
        <dbReference type="SAM" id="Phobius"/>
    </source>
</evidence>
<keyword evidence="7" id="KW-1185">Reference proteome</keyword>
<proteinExistence type="predicted"/>
<reference evidence="6 7" key="2">
    <citation type="submission" date="2022-12" db="EMBL/GenBank/DDBJ databases">
        <title>Genome analysis and biological profiling of marine Salinicoccus roseus MOSEL-ME25.</title>
        <authorList>
            <person name="Mirza F.T."/>
            <person name="Xie Y."/>
            <person name="Shinwari Z.K."/>
        </authorList>
    </citation>
    <scope>NUCLEOTIDE SEQUENCE [LARGE SCALE GENOMIC DNA]</scope>
    <source>
        <strain evidence="6 7">MOSEL-ME25</strain>
    </source>
</reference>
<protein>
    <submittedName>
        <fullName evidence="6">DUF4870 domain-containing protein</fullName>
    </submittedName>
</protein>
<keyword evidence="4 5" id="KW-0472">Membrane</keyword>
<organism evidence="6 7">
    <name type="scientific">Salinicoccus roseus</name>
    <dbReference type="NCBI Taxonomy" id="45670"/>
    <lineage>
        <taxon>Bacteria</taxon>
        <taxon>Bacillati</taxon>
        <taxon>Bacillota</taxon>
        <taxon>Bacilli</taxon>
        <taxon>Bacillales</taxon>
        <taxon>Staphylococcaceae</taxon>
        <taxon>Salinicoccus</taxon>
    </lineage>
</organism>
<evidence type="ECO:0000256" key="4">
    <source>
        <dbReference type="ARBA" id="ARBA00023136"/>
    </source>
</evidence>
<feature type="transmembrane region" description="Helical" evidence="5">
    <location>
        <begin position="23"/>
        <end position="44"/>
    </location>
</feature>
<comment type="subcellular location">
    <subcellularLocation>
        <location evidence="1">Membrane</location>
        <topology evidence="1">Multi-pass membrane protein</topology>
    </subcellularLocation>
</comment>
<evidence type="ECO:0000256" key="2">
    <source>
        <dbReference type="ARBA" id="ARBA00022692"/>
    </source>
</evidence>
<keyword evidence="3 5" id="KW-1133">Transmembrane helix</keyword>
<reference evidence="7" key="1">
    <citation type="submission" date="2020-04" db="EMBL/GenBank/DDBJ databases">
        <title>Genome analysis and biological profiling of marine Cellulosimicrobium funkei MOSEL-ME6.</title>
        <authorList>
            <person name="Tanveer F."/>
            <person name="Xie Y."/>
            <person name="Shinwari Z.K."/>
        </authorList>
    </citation>
    <scope>NUCLEOTIDE SEQUENCE [LARGE SCALE GENOMIC DNA]</scope>
    <source>
        <strain evidence="7">MOSEL-ME25</strain>
    </source>
</reference>
<gene>
    <name evidence="6" type="ORF">F7P68_0004045</name>
</gene>
<dbReference type="InterPro" id="IPR019109">
    <property type="entry name" value="MamF_MmsF"/>
</dbReference>
<evidence type="ECO:0000313" key="7">
    <source>
        <dbReference type="Proteomes" id="UP000527860"/>
    </source>
</evidence>
<name>A0ABT4YGJ3_9STAP</name>
<feature type="transmembrane region" description="Helical" evidence="5">
    <location>
        <begin position="56"/>
        <end position="73"/>
    </location>
</feature>
<dbReference type="RefSeq" id="WP_228310935.1">
    <property type="nucleotide sequence ID" value="NZ_BMCA01000001.1"/>
</dbReference>
<feature type="transmembrane region" description="Helical" evidence="5">
    <location>
        <begin position="79"/>
        <end position="103"/>
    </location>
</feature>
<dbReference type="EMBL" id="JABEVU030000001">
    <property type="protein sequence ID" value="MDB0579693.1"/>
    <property type="molecule type" value="Genomic_DNA"/>
</dbReference>
<dbReference type="Proteomes" id="UP000527860">
    <property type="component" value="Unassembled WGS sequence"/>
</dbReference>